<accession>A0A7W9EK01</accession>
<dbReference type="AlphaFoldDB" id="A0A7W9EK01"/>
<protein>
    <recommendedName>
        <fullName evidence="3">VOC family protein</fullName>
    </recommendedName>
</protein>
<keyword evidence="2" id="KW-1185">Reference proteome</keyword>
<gene>
    <name evidence="1" type="ORF">FHR19_002506</name>
</gene>
<evidence type="ECO:0008006" key="3">
    <source>
        <dbReference type="Google" id="ProtNLM"/>
    </source>
</evidence>
<dbReference type="EMBL" id="JACIJJ010000003">
    <property type="protein sequence ID" value="MBB5699151.1"/>
    <property type="molecule type" value="Genomic_DNA"/>
</dbReference>
<comment type="caution">
    <text evidence="1">The sequence shown here is derived from an EMBL/GenBank/DDBJ whole genome shotgun (WGS) entry which is preliminary data.</text>
</comment>
<evidence type="ECO:0000313" key="2">
    <source>
        <dbReference type="Proteomes" id="UP000557739"/>
    </source>
</evidence>
<evidence type="ECO:0000313" key="1">
    <source>
        <dbReference type="EMBL" id="MBB5699151.1"/>
    </source>
</evidence>
<dbReference type="Gene3D" id="3.10.180.10">
    <property type="entry name" value="2,3-Dihydroxybiphenyl 1,2-Dioxygenase, domain 1"/>
    <property type="match status" value="1"/>
</dbReference>
<sequence length="135" mass="14920">MILKTYTRMFSNDCDATLATLERLHGRPAHLRFQFGEWELGAIGDILVVAGTDEALAPIRDSHGPLIVRDLGAVEALLLAEGAVITTPPTDVPTGRMLYACHADGLHIEYVQWTDEVIEKLIRTPQREGRLSSEL</sequence>
<name>A0A7W9EK01_9SPHN</name>
<dbReference type="Proteomes" id="UP000557739">
    <property type="component" value="Unassembled WGS sequence"/>
</dbReference>
<proteinExistence type="predicted"/>
<dbReference type="SUPFAM" id="SSF54593">
    <property type="entry name" value="Glyoxalase/Bleomycin resistance protein/Dihydroxybiphenyl dioxygenase"/>
    <property type="match status" value="1"/>
</dbReference>
<organism evidence="1 2">
    <name type="scientific">Sphingomonas yantingensis</name>
    <dbReference type="NCBI Taxonomy" id="1241761"/>
    <lineage>
        <taxon>Bacteria</taxon>
        <taxon>Pseudomonadati</taxon>
        <taxon>Pseudomonadota</taxon>
        <taxon>Alphaproteobacteria</taxon>
        <taxon>Sphingomonadales</taxon>
        <taxon>Sphingomonadaceae</taxon>
        <taxon>Sphingomonas</taxon>
    </lineage>
</organism>
<dbReference type="RefSeq" id="WP_184028814.1">
    <property type="nucleotide sequence ID" value="NZ_JACIJJ010000003.1"/>
</dbReference>
<reference evidence="1 2" key="1">
    <citation type="submission" date="2020-08" db="EMBL/GenBank/DDBJ databases">
        <title>Genomic Encyclopedia of Type Strains, Phase IV (KMG-IV): sequencing the most valuable type-strain genomes for metagenomic binning, comparative biology and taxonomic classification.</title>
        <authorList>
            <person name="Goeker M."/>
        </authorList>
    </citation>
    <scope>NUCLEOTIDE SEQUENCE [LARGE SCALE GENOMIC DNA]</scope>
    <source>
        <strain evidence="1 2">DSM 27244</strain>
    </source>
</reference>
<dbReference type="InterPro" id="IPR029068">
    <property type="entry name" value="Glyas_Bleomycin-R_OHBP_Dase"/>
</dbReference>